<evidence type="ECO:0000313" key="1">
    <source>
        <dbReference type="EMBL" id="RIV36321.1"/>
    </source>
</evidence>
<reference evidence="1 2" key="1">
    <citation type="submission" date="2018-08" db="EMBL/GenBank/DDBJ databases">
        <title>Proposal of Muricauda 72 sp.nov. and Muricauda NH166 sp.nov., isolated from seawater.</title>
        <authorList>
            <person name="Cheng H."/>
            <person name="Wu Y.-H."/>
            <person name="Guo L.-L."/>
            <person name="Xu X.-W."/>
        </authorList>
    </citation>
    <scope>NUCLEOTIDE SEQUENCE [LARGE SCALE GENOMIC DNA]</scope>
    <source>
        <strain evidence="1 2">KCTC 22173</strain>
    </source>
</reference>
<gene>
    <name evidence="1" type="ORF">D2V08_03030</name>
</gene>
<dbReference type="Proteomes" id="UP000266067">
    <property type="component" value="Unassembled WGS sequence"/>
</dbReference>
<dbReference type="EMBL" id="QXFH01000064">
    <property type="protein sequence ID" value="RIV36321.1"/>
    <property type="molecule type" value="Genomic_DNA"/>
</dbReference>
<accession>A0A3A1NBA1</accession>
<dbReference type="AlphaFoldDB" id="A0A3A1NBA1"/>
<sequence>MLNLVQHLILIGLKPFENLKQVQVDVLPAKVMRIIRFGKWFSVNAYLSFLRKQESILRSVGSVSRFGNLKI</sequence>
<protein>
    <submittedName>
        <fullName evidence="1">Uncharacterized protein</fullName>
    </submittedName>
</protein>
<comment type="caution">
    <text evidence="1">The sequence shown here is derived from an EMBL/GenBank/DDBJ whole genome shotgun (WGS) entry which is preliminary data.</text>
</comment>
<name>A0A3A1NBA1_9FLAO</name>
<keyword evidence="2" id="KW-1185">Reference proteome</keyword>
<organism evidence="1 2">
    <name type="scientific">Flagellimonas lutimaris</name>
    <dbReference type="NCBI Taxonomy" id="475082"/>
    <lineage>
        <taxon>Bacteria</taxon>
        <taxon>Pseudomonadati</taxon>
        <taxon>Bacteroidota</taxon>
        <taxon>Flavobacteriia</taxon>
        <taxon>Flavobacteriales</taxon>
        <taxon>Flavobacteriaceae</taxon>
        <taxon>Flagellimonas</taxon>
    </lineage>
</organism>
<evidence type="ECO:0000313" key="2">
    <source>
        <dbReference type="Proteomes" id="UP000266067"/>
    </source>
</evidence>
<proteinExistence type="predicted"/>